<name>A0A7M7P0E3_STRPU</name>
<dbReference type="PANTHER" id="PTHR19324">
    <property type="entry name" value="PERFORIN-LIKE PROTEIN 1"/>
    <property type="match status" value="1"/>
</dbReference>
<feature type="chain" id="PRO_5029590728" description="MACPF domain-containing protein" evidence="2">
    <location>
        <begin position="25"/>
        <end position="690"/>
    </location>
</feature>
<evidence type="ECO:0000256" key="2">
    <source>
        <dbReference type="SAM" id="SignalP"/>
    </source>
</evidence>
<feature type="compositionally biased region" description="Acidic residues" evidence="1">
    <location>
        <begin position="616"/>
        <end position="640"/>
    </location>
</feature>
<dbReference type="InterPro" id="IPR031569">
    <property type="entry name" value="ApeC"/>
</dbReference>
<organism evidence="4 5">
    <name type="scientific">Strongylocentrotus purpuratus</name>
    <name type="common">Purple sea urchin</name>
    <dbReference type="NCBI Taxonomy" id="7668"/>
    <lineage>
        <taxon>Eukaryota</taxon>
        <taxon>Metazoa</taxon>
        <taxon>Echinodermata</taxon>
        <taxon>Eleutherozoa</taxon>
        <taxon>Echinozoa</taxon>
        <taxon>Echinoidea</taxon>
        <taxon>Euechinoidea</taxon>
        <taxon>Echinacea</taxon>
        <taxon>Camarodonta</taxon>
        <taxon>Echinidea</taxon>
        <taxon>Strongylocentrotidae</taxon>
        <taxon>Strongylocentrotus</taxon>
    </lineage>
</organism>
<dbReference type="RefSeq" id="XP_783909.3">
    <property type="nucleotide sequence ID" value="XM_778816.5"/>
</dbReference>
<dbReference type="Pfam" id="PF16977">
    <property type="entry name" value="ApeC"/>
    <property type="match status" value="1"/>
</dbReference>
<evidence type="ECO:0000313" key="5">
    <source>
        <dbReference type="Proteomes" id="UP000007110"/>
    </source>
</evidence>
<dbReference type="PANTHER" id="PTHR19324:SF33">
    <property type="entry name" value="MUCIN-5AC"/>
    <property type="match status" value="1"/>
</dbReference>
<feature type="signal peptide" evidence="2">
    <location>
        <begin position="1"/>
        <end position="24"/>
    </location>
</feature>
<accession>A0A7M7P0E3</accession>
<evidence type="ECO:0000259" key="3">
    <source>
        <dbReference type="PROSITE" id="PS51412"/>
    </source>
</evidence>
<proteinExistence type="predicted"/>
<dbReference type="PROSITE" id="PS51412">
    <property type="entry name" value="MACPF_2"/>
    <property type="match status" value="1"/>
</dbReference>
<dbReference type="SMART" id="SM00457">
    <property type="entry name" value="MACPF"/>
    <property type="match status" value="1"/>
</dbReference>
<dbReference type="EnsemblMetazoa" id="XM_030987436">
    <property type="protein sequence ID" value="XP_030843296"/>
    <property type="gene ID" value="LOC115918704"/>
</dbReference>
<keyword evidence="2" id="KW-0732">Signal</keyword>
<evidence type="ECO:0000313" key="4">
    <source>
        <dbReference type="EnsemblMetazoa" id="XP_030843296"/>
    </source>
</evidence>
<dbReference type="KEGG" id="spu:115918704"/>
<dbReference type="Pfam" id="PF01823">
    <property type="entry name" value="MACPF"/>
    <property type="match status" value="1"/>
</dbReference>
<dbReference type="OMA" id="ICADTIY"/>
<protein>
    <recommendedName>
        <fullName evidence="3">MACPF domain-containing protein</fullName>
    </recommendedName>
</protein>
<reference evidence="4" key="2">
    <citation type="submission" date="2021-01" db="UniProtKB">
        <authorList>
            <consortium name="EnsemblMetazoa"/>
        </authorList>
    </citation>
    <scope>IDENTIFICATION</scope>
</reference>
<keyword evidence="5" id="KW-1185">Reference proteome</keyword>
<dbReference type="OrthoDB" id="5954510at2759"/>
<dbReference type="RefSeq" id="XP_030843296.1">
    <property type="nucleotide sequence ID" value="XM_030987436.1"/>
</dbReference>
<feature type="compositionally biased region" description="Acidic residues" evidence="1">
    <location>
        <begin position="648"/>
        <end position="661"/>
    </location>
</feature>
<dbReference type="GeneID" id="578659"/>
<dbReference type="GeneID" id="115918704"/>
<dbReference type="InParanoid" id="A0A7M7P0E3"/>
<dbReference type="Proteomes" id="UP000007110">
    <property type="component" value="Unassembled WGS sequence"/>
</dbReference>
<dbReference type="AlphaFoldDB" id="A0A7M7P0E3"/>
<feature type="domain" description="MACPF" evidence="3">
    <location>
        <begin position="20"/>
        <end position="379"/>
    </location>
</feature>
<dbReference type="InterPro" id="IPR020864">
    <property type="entry name" value="MACPF"/>
</dbReference>
<evidence type="ECO:0000256" key="1">
    <source>
        <dbReference type="SAM" id="MobiDB-lite"/>
    </source>
</evidence>
<feature type="region of interest" description="Disordered" evidence="1">
    <location>
        <begin position="608"/>
        <end position="664"/>
    </location>
</feature>
<dbReference type="KEGG" id="spu:578659"/>
<reference evidence="5" key="1">
    <citation type="submission" date="2015-02" db="EMBL/GenBank/DDBJ databases">
        <title>Genome sequencing for Strongylocentrotus purpuratus.</title>
        <authorList>
            <person name="Murali S."/>
            <person name="Liu Y."/>
            <person name="Vee V."/>
            <person name="English A."/>
            <person name="Wang M."/>
            <person name="Skinner E."/>
            <person name="Han Y."/>
            <person name="Muzny D.M."/>
            <person name="Worley K.C."/>
            <person name="Gibbs R.A."/>
        </authorList>
    </citation>
    <scope>NUCLEOTIDE SEQUENCE</scope>
</reference>
<sequence>METPRSVCSCVFTLLFLLPALSLGASTKPVPEQVKYVGISYDIIKGNPEGNQNNGGVDPGLMTTRRVLKLTYDNGKVTADNEYRVPDEVEFVRRSSSYTSQEKDTFYGTKSYAKKLSHQVNVDVDVQAVFASFQFAASHEYQSIKNDESTKGYVYFSEQTIQNYGSIRYLTTLANTDGFEPSREFRVAACGLPTTYEREAYMTFLSDWGTHVVTEALMGSRSGTTYREDTSSFIKDSTRDMSNSASVGGSYKIVSASLSVNMDRFTKTAASQEKFGKVYKEFSVGSLEYNEPISIDLIGLNEVLDSKFWTRQTDYETSGDCPANWQRETIQANILTAFNDYPAYNDVTPSEDIQVAMTLAWPDGKYALPEAVTLAGDTCPTTAFTWDFGMLYQNTDTSGVNTCSRGNHLTNYCDDESLRSYYCVKSTPKVSTTSWSWMPGVYCIYKVGTTCPDGFTSGNIRWNDVARVVDPDYNTMPAGTYTGGPTEIEYCCREDGSAINPIILPAEGSFYLMKFHGACQTVLGMTVTEESLEWATKEANPDTWQDGTHPKPGNTGHNVKIYYCFYQPETVAKRGLGLLAEDAGEVKKELEEVRELVNLLENQLDHSKRDALENKETEDEDRSVEFEEVELREDDKETEDEDKRGGLAEEELREDDMAGEDEDKKFEEIVRAMDLVLRLREIERDISKLG</sequence>